<dbReference type="Pfam" id="PF16363">
    <property type="entry name" value="GDP_Man_Dehyd"/>
    <property type="match status" value="1"/>
</dbReference>
<evidence type="ECO:0000313" key="10">
    <source>
        <dbReference type="EMBL" id="PXY89489.1"/>
    </source>
</evidence>
<evidence type="ECO:0000259" key="9">
    <source>
        <dbReference type="Pfam" id="PF16363"/>
    </source>
</evidence>
<accession>A0A318MLJ3</accession>
<dbReference type="Gene3D" id="3.40.50.720">
    <property type="entry name" value="NAD(P)-binding Rossmann-like Domain"/>
    <property type="match status" value="1"/>
</dbReference>
<comment type="catalytic activity">
    <reaction evidence="1 8">
        <text>dTDP-alpha-D-glucose = dTDP-4-dehydro-6-deoxy-alpha-D-glucose + H2O</text>
        <dbReference type="Rhea" id="RHEA:17221"/>
        <dbReference type="ChEBI" id="CHEBI:15377"/>
        <dbReference type="ChEBI" id="CHEBI:57477"/>
        <dbReference type="ChEBI" id="CHEBI:57649"/>
        <dbReference type="EC" id="4.2.1.46"/>
    </reaction>
</comment>
<sequence length="340" mass="38990">MTDKDEVASLLVTGGAGFIGSNFVRYLARVNPRAKVVVLDKMTYAANPHNLDGLSRKPIVIRGDICDSSLVEQIVKQHHINGIIHFAAESHNDNSIRDAAPFIHTNIYGTYVLLEAARRHDLRFHHVSTDEVFGDTSVEDVTRFDENSPYRPSSPYSATKAASDHLVRAWWRTYGTRVTITNSSNNYGPFQHVEKFIPRQITNILTGHKPKLYGQGKDVRDWLSVEDDCRAIWHVYCRGRLGQTYLVGADNRLSNLAVVRMILAMMNRPLDEVEFVRDRPGADRRYAIDASKIRRELGWKPLQADFAKSLQATIEWYKRHESWWMPAKQTTELRYRQEGH</sequence>
<dbReference type="Gene3D" id="3.90.25.10">
    <property type="entry name" value="UDP-galactose 4-epimerase, domain 1"/>
    <property type="match status" value="1"/>
</dbReference>
<dbReference type="Proteomes" id="UP000248128">
    <property type="component" value="Unassembled WGS sequence"/>
</dbReference>
<dbReference type="AlphaFoldDB" id="A0A318MLJ3"/>
<dbReference type="RefSeq" id="WP_110412389.1">
    <property type="nucleotide sequence ID" value="NZ_QGLK01000001.1"/>
</dbReference>
<evidence type="ECO:0000313" key="11">
    <source>
        <dbReference type="Proteomes" id="UP000248128"/>
    </source>
</evidence>
<keyword evidence="6" id="KW-0520">NAD</keyword>
<organism evidence="10 11">
    <name type="scientific">Bifidobacterium asteroides</name>
    <dbReference type="NCBI Taxonomy" id="1684"/>
    <lineage>
        <taxon>Bacteria</taxon>
        <taxon>Bacillati</taxon>
        <taxon>Actinomycetota</taxon>
        <taxon>Actinomycetes</taxon>
        <taxon>Bifidobacteriales</taxon>
        <taxon>Bifidobacteriaceae</taxon>
        <taxon>Bifidobacterium</taxon>
    </lineage>
</organism>
<evidence type="ECO:0000256" key="4">
    <source>
        <dbReference type="ARBA" id="ARBA00011990"/>
    </source>
</evidence>
<dbReference type="EC" id="4.2.1.46" evidence="4 8"/>
<dbReference type="NCBIfam" id="TIGR01181">
    <property type="entry name" value="dTDP_gluc_dehyt"/>
    <property type="match status" value="1"/>
</dbReference>
<dbReference type="CDD" id="cd05246">
    <property type="entry name" value="dTDP_GD_SDR_e"/>
    <property type="match status" value="1"/>
</dbReference>
<protein>
    <recommendedName>
        <fullName evidence="5 8">dTDP-glucose 4,6-dehydratase</fullName>
        <ecNumber evidence="4 8">4.2.1.46</ecNumber>
    </recommendedName>
</protein>
<evidence type="ECO:0000256" key="1">
    <source>
        <dbReference type="ARBA" id="ARBA00001539"/>
    </source>
</evidence>
<dbReference type="InterPro" id="IPR036291">
    <property type="entry name" value="NAD(P)-bd_dom_sf"/>
</dbReference>
<keyword evidence="7 8" id="KW-0456">Lyase</keyword>
<evidence type="ECO:0000256" key="6">
    <source>
        <dbReference type="ARBA" id="ARBA00023027"/>
    </source>
</evidence>
<comment type="cofactor">
    <cofactor evidence="2 8">
        <name>NAD(+)</name>
        <dbReference type="ChEBI" id="CHEBI:57540"/>
    </cofactor>
</comment>
<dbReference type="InterPro" id="IPR005888">
    <property type="entry name" value="dTDP_Gluc_deHydtase"/>
</dbReference>
<dbReference type="GO" id="GO:0009225">
    <property type="term" value="P:nucleotide-sugar metabolic process"/>
    <property type="evidence" value="ECO:0007669"/>
    <property type="project" value="InterPro"/>
</dbReference>
<evidence type="ECO:0000256" key="7">
    <source>
        <dbReference type="ARBA" id="ARBA00023239"/>
    </source>
</evidence>
<evidence type="ECO:0000256" key="5">
    <source>
        <dbReference type="ARBA" id="ARBA00016977"/>
    </source>
</evidence>
<name>A0A318MLJ3_9BIFI</name>
<reference evidence="10 11" key="1">
    <citation type="submission" date="2018-05" db="EMBL/GenBank/DDBJ databases">
        <title>Reference genomes for bee gut microbiota database.</title>
        <authorList>
            <person name="Ellegaard K.M."/>
        </authorList>
    </citation>
    <scope>NUCLEOTIDE SEQUENCE [LARGE SCALE GENOMIC DNA]</scope>
    <source>
        <strain evidence="10 11">ESL0199</strain>
    </source>
</reference>
<dbReference type="SUPFAM" id="SSF51735">
    <property type="entry name" value="NAD(P)-binding Rossmann-fold domains"/>
    <property type="match status" value="1"/>
</dbReference>
<evidence type="ECO:0000256" key="8">
    <source>
        <dbReference type="RuleBase" id="RU004473"/>
    </source>
</evidence>
<dbReference type="PANTHER" id="PTHR43000">
    <property type="entry name" value="DTDP-D-GLUCOSE 4,6-DEHYDRATASE-RELATED"/>
    <property type="match status" value="1"/>
</dbReference>
<dbReference type="InterPro" id="IPR016040">
    <property type="entry name" value="NAD(P)-bd_dom"/>
</dbReference>
<evidence type="ECO:0000256" key="3">
    <source>
        <dbReference type="ARBA" id="ARBA00008178"/>
    </source>
</evidence>
<dbReference type="OrthoDB" id="9801785at2"/>
<gene>
    <name evidence="10" type="primary">rfbB</name>
    <name evidence="10" type="ORF">DKK74_01090</name>
</gene>
<comment type="caution">
    <text evidence="10">The sequence shown here is derived from an EMBL/GenBank/DDBJ whole genome shotgun (WGS) entry which is preliminary data.</text>
</comment>
<proteinExistence type="inferred from homology"/>
<evidence type="ECO:0000256" key="2">
    <source>
        <dbReference type="ARBA" id="ARBA00001911"/>
    </source>
</evidence>
<comment type="similarity">
    <text evidence="3 8">Belongs to the NAD(P)-dependent epimerase/dehydratase family. dTDP-glucose dehydratase subfamily.</text>
</comment>
<feature type="domain" description="NAD(P)-binding" evidence="9">
    <location>
        <begin position="11"/>
        <end position="301"/>
    </location>
</feature>
<dbReference type="GO" id="GO:0008460">
    <property type="term" value="F:dTDP-glucose 4,6-dehydratase activity"/>
    <property type="evidence" value="ECO:0007669"/>
    <property type="project" value="UniProtKB-EC"/>
</dbReference>
<dbReference type="EMBL" id="QGLK01000001">
    <property type="protein sequence ID" value="PXY89489.1"/>
    <property type="molecule type" value="Genomic_DNA"/>
</dbReference>